<gene>
    <name evidence="3" type="ORF">F9278_29795</name>
</gene>
<feature type="region of interest" description="Disordered" evidence="1">
    <location>
        <begin position="263"/>
        <end position="284"/>
    </location>
</feature>
<feature type="transmembrane region" description="Helical" evidence="2">
    <location>
        <begin position="103"/>
        <end position="124"/>
    </location>
</feature>
<evidence type="ECO:0000313" key="3">
    <source>
        <dbReference type="EMBL" id="QFQ99649.1"/>
    </source>
</evidence>
<keyword evidence="2" id="KW-0472">Membrane</keyword>
<keyword evidence="2" id="KW-1133">Transmembrane helix</keyword>
<keyword evidence="2" id="KW-0812">Transmembrane</keyword>
<feature type="transmembrane region" description="Helical" evidence="2">
    <location>
        <begin position="25"/>
        <end position="46"/>
    </location>
</feature>
<evidence type="ECO:0000313" key="4">
    <source>
        <dbReference type="Proteomes" id="UP000327294"/>
    </source>
</evidence>
<evidence type="ECO:0000256" key="1">
    <source>
        <dbReference type="SAM" id="MobiDB-lite"/>
    </source>
</evidence>
<feature type="transmembrane region" description="Helical" evidence="2">
    <location>
        <begin position="229"/>
        <end position="250"/>
    </location>
</feature>
<reference evidence="3 4" key="1">
    <citation type="submission" date="2019-10" db="EMBL/GenBank/DDBJ databases">
        <title>Streptomyces sp. strain GY16 isolated from leaves of Broussonetia papyrifera.</title>
        <authorList>
            <person name="Mo P."/>
        </authorList>
    </citation>
    <scope>NUCLEOTIDE SEQUENCE [LARGE SCALE GENOMIC DNA]</scope>
    <source>
        <strain evidence="3 4">GY16</strain>
    </source>
</reference>
<sequence>MIRGDLRMLDTAPLQHRLLDHADHYARWSGLAIGLVVAQALSTLGHVEFEQRVVFCLTAFGLCAVAGVLLADALTLRPQEAVRTASLAPRLVRDHVPPHMGPLIVLQGVSLAALLVITAATATVDPDRILSTGKVVAVTCNGMRATLGPWPGLYYSLPMFGALAIATPTCVWALRRIAHGPGEEQQRRDRAWAVTGAWGLLVSSQQLYAVLMISVSLTETGCAGVLGALTFWVFYPLALLNLFTVVWSLVTVVAPRAVEVEPEPAEGETAAAADETIEGGARRR</sequence>
<proteinExistence type="predicted"/>
<dbReference type="Proteomes" id="UP000327294">
    <property type="component" value="Chromosome"/>
</dbReference>
<accession>A0A5P8KAS5</accession>
<name>A0A5P8KAS5_9ACTN</name>
<evidence type="ECO:0000256" key="2">
    <source>
        <dbReference type="SAM" id="Phobius"/>
    </source>
</evidence>
<feature type="transmembrane region" description="Helical" evidence="2">
    <location>
        <begin position="52"/>
        <end position="74"/>
    </location>
</feature>
<feature type="transmembrane region" description="Helical" evidence="2">
    <location>
        <begin position="153"/>
        <end position="174"/>
    </location>
</feature>
<keyword evidence="4" id="KW-1185">Reference proteome</keyword>
<dbReference type="EMBL" id="CP045096">
    <property type="protein sequence ID" value="QFQ99649.1"/>
    <property type="molecule type" value="Genomic_DNA"/>
</dbReference>
<dbReference type="KEGG" id="sphv:F9278_29795"/>
<organism evidence="3 4">
    <name type="scientific">Streptomyces phaeolivaceus</name>
    <dbReference type="NCBI Taxonomy" id="2653200"/>
    <lineage>
        <taxon>Bacteria</taxon>
        <taxon>Bacillati</taxon>
        <taxon>Actinomycetota</taxon>
        <taxon>Actinomycetes</taxon>
        <taxon>Kitasatosporales</taxon>
        <taxon>Streptomycetaceae</taxon>
        <taxon>Streptomyces</taxon>
    </lineage>
</organism>
<dbReference type="AlphaFoldDB" id="A0A5P8KAS5"/>
<feature type="transmembrane region" description="Helical" evidence="2">
    <location>
        <begin position="195"/>
        <end position="217"/>
    </location>
</feature>
<protein>
    <submittedName>
        <fullName evidence="3">Uncharacterized protein</fullName>
    </submittedName>
</protein>